<dbReference type="EMBL" id="JAHUZN010000005">
    <property type="protein sequence ID" value="KAG8493729.1"/>
    <property type="molecule type" value="Genomic_DNA"/>
</dbReference>
<protein>
    <submittedName>
        <fullName evidence="1">Uncharacterized protein</fullName>
    </submittedName>
</protein>
<accession>A0A8J5ZP45</accession>
<name>A0A8J5ZP45_9ROSI</name>
<evidence type="ECO:0000313" key="1">
    <source>
        <dbReference type="EMBL" id="KAG8493729.1"/>
    </source>
</evidence>
<keyword evidence="2" id="KW-1185">Reference proteome</keyword>
<proteinExistence type="predicted"/>
<evidence type="ECO:0000313" key="2">
    <source>
        <dbReference type="Proteomes" id="UP000701853"/>
    </source>
</evidence>
<gene>
    <name evidence="1" type="ORF">CXB51_011183</name>
</gene>
<dbReference type="AlphaFoldDB" id="A0A8J5ZP45"/>
<dbReference type="Proteomes" id="UP000701853">
    <property type="component" value="Chromosome 5"/>
</dbReference>
<comment type="caution">
    <text evidence="1">The sequence shown here is derived from an EMBL/GenBank/DDBJ whole genome shotgun (WGS) entry which is preliminary data.</text>
</comment>
<organism evidence="1 2">
    <name type="scientific">Gossypium anomalum</name>
    <dbReference type="NCBI Taxonomy" id="47600"/>
    <lineage>
        <taxon>Eukaryota</taxon>
        <taxon>Viridiplantae</taxon>
        <taxon>Streptophyta</taxon>
        <taxon>Embryophyta</taxon>
        <taxon>Tracheophyta</taxon>
        <taxon>Spermatophyta</taxon>
        <taxon>Magnoliopsida</taxon>
        <taxon>eudicotyledons</taxon>
        <taxon>Gunneridae</taxon>
        <taxon>Pentapetalae</taxon>
        <taxon>rosids</taxon>
        <taxon>malvids</taxon>
        <taxon>Malvales</taxon>
        <taxon>Malvaceae</taxon>
        <taxon>Malvoideae</taxon>
        <taxon>Gossypium</taxon>
    </lineage>
</organism>
<reference evidence="1 2" key="1">
    <citation type="journal article" date="2021" name="bioRxiv">
        <title>The Gossypium anomalum genome as a resource for cotton improvement and evolutionary analysis of hybrid incompatibility.</title>
        <authorList>
            <person name="Grover C.E."/>
            <person name="Yuan D."/>
            <person name="Arick M.A."/>
            <person name="Miller E.R."/>
            <person name="Hu G."/>
            <person name="Peterson D.G."/>
            <person name="Wendel J.F."/>
            <person name="Udall J.A."/>
        </authorList>
    </citation>
    <scope>NUCLEOTIDE SEQUENCE [LARGE SCALE GENOMIC DNA]</scope>
    <source>
        <strain evidence="1">JFW-Udall</strain>
        <tissue evidence="1">Leaf</tissue>
    </source>
</reference>
<sequence length="103" mass="11357">MNGLLPFFQLQAEYPAIRVPAPQPLSPKADSWVSSAHNVPPPPPRSKVPLFRFRFHARGTPTMKSYRCALGYEAVCWRTGRGRGARRPYGGVEAGTAAAQTNY</sequence>